<sequence>MGVNVTPRQLHRIRWAVRAVLTLGIAASIAANVLHAEPNPIAQSIAAWPPIALLLTVELVGRVPVSRRLGWVRALATAVIAGIAAWVSYWHMVGVAQRYGETDAAPYLIPLSVDGLVVVASVCLVELTGQIRAVGLLRLQAPERRAKRQPGRPSNAQVRPAAAHGQSVTAPTPAKPRRIAPAKSRADVISDAIAAVLRGADVEETARAAGVTPRTLQRWADEAAEKTRRPRGGPRRQAAEPQPEGELVAAGASTGGGGAGAR</sequence>
<proteinExistence type="predicted"/>
<feature type="region of interest" description="Disordered" evidence="1">
    <location>
        <begin position="144"/>
        <end position="183"/>
    </location>
</feature>
<feature type="transmembrane region" description="Helical" evidence="2">
    <location>
        <begin position="72"/>
        <end position="92"/>
    </location>
</feature>
<dbReference type="AlphaFoldDB" id="A0A8J3ZNQ2"/>
<feature type="compositionally biased region" description="Gly residues" evidence="1">
    <location>
        <begin position="253"/>
        <end position="262"/>
    </location>
</feature>
<organism evidence="3 4">
    <name type="scientific">Virgisporangium ochraceum</name>
    <dbReference type="NCBI Taxonomy" id="65505"/>
    <lineage>
        <taxon>Bacteria</taxon>
        <taxon>Bacillati</taxon>
        <taxon>Actinomycetota</taxon>
        <taxon>Actinomycetes</taxon>
        <taxon>Micromonosporales</taxon>
        <taxon>Micromonosporaceae</taxon>
        <taxon>Virgisporangium</taxon>
    </lineage>
</organism>
<feature type="transmembrane region" description="Helical" evidence="2">
    <location>
        <begin position="15"/>
        <end position="35"/>
    </location>
</feature>
<gene>
    <name evidence="3" type="ORF">Voc01_011450</name>
</gene>
<protein>
    <recommendedName>
        <fullName evidence="5">DUF2637 domain-containing protein</fullName>
    </recommendedName>
</protein>
<dbReference type="RefSeq" id="WP_239159979.1">
    <property type="nucleotide sequence ID" value="NZ_BOPH01000017.1"/>
</dbReference>
<keyword evidence="2" id="KW-0812">Transmembrane</keyword>
<dbReference type="InterPro" id="IPR021235">
    <property type="entry name" value="DUF2637"/>
</dbReference>
<evidence type="ECO:0000256" key="1">
    <source>
        <dbReference type="SAM" id="MobiDB-lite"/>
    </source>
</evidence>
<accession>A0A8J3ZNQ2</accession>
<evidence type="ECO:0000313" key="4">
    <source>
        <dbReference type="Proteomes" id="UP000635606"/>
    </source>
</evidence>
<dbReference type="Pfam" id="PF10935">
    <property type="entry name" value="DUF2637"/>
    <property type="match status" value="1"/>
</dbReference>
<feature type="transmembrane region" description="Helical" evidence="2">
    <location>
        <begin position="41"/>
        <end position="60"/>
    </location>
</feature>
<name>A0A8J3ZNQ2_9ACTN</name>
<dbReference type="Proteomes" id="UP000635606">
    <property type="component" value="Unassembled WGS sequence"/>
</dbReference>
<feature type="transmembrane region" description="Helical" evidence="2">
    <location>
        <begin position="104"/>
        <end position="125"/>
    </location>
</feature>
<comment type="caution">
    <text evidence="3">The sequence shown here is derived from an EMBL/GenBank/DDBJ whole genome shotgun (WGS) entry which is preliminary data.</text>
</comment>
<evidence type="ECO:0008006" key="5">
    <source>
        <dbReference type="Google" id="ProtNLM"/>
    </source>
</evidence>
<evidence type="ECO:0000256" key="2">
    <source>
        <dbReference type="SAM" id="Phobius"/>
    </source>
</evidence>
<reference evidence="3" key="1">
    <citation type="submission" date="2021-01" db="EMBL/GenBank/DDBJ databases">
        <title>Whole genome shotgun sequence of Virgisporangium ochraceum NBRC 16418.</title>
        <authorList>
            <person name="Komaki H."/>
            <person name="Tamura T."/>
        </authorList>
    </citation>
    <scope>NUCLEOTIDE SEQUENCE</scope>
    <source>
        <strain evidence="3">NBRC 16418</strain>
    </source>
</reference>
<dbReference type="EMBL" id="BOPH01000017">
    <property type="protein sequence ID" value="GIJ66228.1"/>
    <property type="molecule type" value="Genomic_DNA"/>
</dbReference>
<keyword evidence="2" id="KW-1133">Transmembrane helix</keyword>
<keyword evidence="4" id="KW-1185">Reference proteome</keyword>
<evidence type="ECO:0000313" key="3">
    <source>
        <dbReference type="EMBL" id="GIJ66228.1"/>
    </source>
</evidence>
<feature type="region of interest" description="Disordered" evidence="1">
    <location>
        <begin position="219"/>
        <end position="262"/>
    </location>
</feature>
<keyword evidence="2" id="KW-0472">Membrane</keyword>